<gene>
    <name evidence="3" type="ORF">PLOB_00018375</name>
</gene>
<evidence type="ECO:0000313" key="3">
    <source>
        <dbReference type="EMBL" id="CAH3176608.1"/>
    </source>
</evidence>
<dbReference type="PANTHER" id="PTHR24401:SF29">
    <property type="entry name" value="SI:CH211-243P7.3-RELATED"/>
    <property type="match status" value="1"/>
</dbReference>
<dbReference type="Pfam" id="PF20499">
    <property type="entry name" value="DUF6729"/>
    <property type="match status" value="1"/>
</dbReference>
<dbReference type="InterPro" id="IPR046616">
    <property type="entry name" value="DUF6729"/>
</dbReference>
<feature type="domain" description="DUF6729" evidence="2">
    <location>
        <begin position="98"/>
        <end position="339"/>
    </location>
</feature>
<accession>A0ABN8RCS2</accession>
<organism evidence="3 4">
    <name type="scientific">Porites lobata</name>
    <dbReference type="NCBI Taxonomy" id="104759"/>
    <lineage>
        <taxon>Eukaryota</taxon>
        <taxon>Metazoa</taxon>
        <taxon>Cnidaria</taxon>
        <taxon>Anthozoa</taxon>
        <taxon>Hexacorallia</taxon>
        <taxon>Scleractinia</taxon>
        <taxon>Fungiina</taxon>
        <taxon>Poritidae</taxon>
        <taxon>Porites</taxon>
    </lineage>
</organism>
<proteinExistence type="predicted"/>
<feature type="region of interest" description="Disordered" evidence="1">
    <location>
        <begin position="1079"/>
        <end position="1102"/>
    </location>
</feature>
<feature type="region of interest" description="Disordered" evidence="1">
    <location>
        <begin position="67"/>
        <end position="88"/>
    </location>
</feature>
<name>A0ABN8RCS2_9CNID</name>
<dbReference type="EMBL" id="CALNXK010000215">
    <property type="protein sequence ID" value="CAH3176608.1"/>
    <property type="molecule type" value="Genomic_DNA"/>
</dbReference>
<dbReference type="Proteomes" id="UP001159405">
    <property type="component" value="Unassembled WGS sequence"/>
</dbReference>
<evidence type="ECO:0000256" key="1">
    <source>
        <dbReference type="SAM" id="MobiDB-lite"/>
    </source>
</evidence>
<evidence type="ECO:0000259" key="2">
    <source>
        <dbReference type="Pfam" id="PF20499"/>
    </source>
</evidence>
<reference evidence="3 4" key="1">
    <citation type="submission" date="2022-05" db="EMBL/GenBank/DDBJ databases">
        <authorList>
            <consortium name="Genoscope - CEA"/>
            <person name="William W."/>
        </authorList>
    </citation>
    <scope>NUCLEOTIDE SEQUENCE [LARGE SCALE GENOMIC DNA]</scope>
</reference>
<sequence>MTRKGLFESVDQNHKSYVQELLHHPVTHPGGQLDKIKQYLIRRQQEQEKNDDDALARFADEVEKRMGAVTPSTGPSSTVTAAPPISDTPEKIALPKAWQDTLPIEQQRWMSKALYQFNPSTGKSEIKKDLKMWWFPPEPVYNCNQPPASPDAYFLEPFFLWAPQRIWGLDLRCTEECKANQAKQNVKLYLTQSGFYKTVRRVLDIDRWYFMGTEYLECKFCKKKFAAWSSVVLGQLCLGHRSYFPALLTYRYSCDFRVVGLLRQRTLGNSSTKVCNQVGEQHSELYMKRLLRFLQAREPFHVKAASGLFTIAAPNKKLPPMRPVPKGPWFLAVYVRDVLSRLDEVKAKITSTFGSVIKMDSTKKVTKKLGGNAAGTASWATNVGNELGQVLSSVLTDSEGDGLGDMVTGLVERYRNSNVPPPKLLYVDRDCCSRKLKSHFHEWSNLVIRLDVWHFMRRFAAGCCSESHALYATFMSRLSACVIEWDTEDLQRLYAAKRGQLSASGVWRKRKEDVAMHITKKELALHCKRRTRGVEETTRLIKDLIDTFSSDKGNDTMGIPLLNKTSIQQIWEEQKQHISCIQDVDDPSIQLYTQTGTLKKGGVELPIYRCARGSTSLESFHLHIDRFIPGTIANDVHFQCYLLEGIVRWNEDRASAAMIDGCDSLTSSYSSSLKYEINRLTKMVYGEEQHKKFDHPGKYTGEKMGVEYLYSQTGKTWSSDVSRLDPDEPDELTDDSTDDSLDEGFAESEEVDPTVGDLHVEPSPTDQQPSSANTAQSSSQEDSSTTNEEPPTTDVHVLSDSDDTSDTELQETVGPLGILGWEQIQQLANALFDLRDCTALTEAQVNHLIRVWSLLPTALKEAKVMYPPRYRSDNKHCGRFMQKKASATHTQTVTPGTVSLRRAMVGGNSGPATHVDASPLVEAICVKLEATYHSPQRRNGKSVSRWRLILDKYHNIRNLVTLHDRLMNATNIQLYELNQTTLLTWFNKRQKTIENRVLIQSLPPTAPVESAEPLPPAHSLLSKPPTYPARTPHDFKSIPHLPTERPKGTQRVVPPAEGAVRVYNSPTVIPVPRTTLYNQRKRAAEAETPTSTETASKRKYQRSTTFNVCRQCHLPKTKTFGHSRHVGRYGLETFCPSVEGKRYASVDAWLQERRRENPKKEKNNST</sequence>
<feature type="compositionally biased region" description="Acidic residues" evidence="1">
    <location>
        <begin position="727"/>
        <end position="752"/>
    </location>
</feature>
<dbReference type="PANTHER" id="PTHR24401">
    <property type="entry name" value="SI:CH211-243P7.3-RELATED"/>
    <property type="match status" value="1"/>
</dbReference>
<evidence type="ECO:0000313" key="4">
    <source>
        <dbReference type="Proteomes" id="UP001159405"/>
    </source>
</evidence>
<keyword evidence="4" id="KW-1185">Reference proteome</keyword>
<feature type="compositionally biased region" description="Low complexity" evidence="1">
    <location>
        <begin position="67"/>
        <end position="84"/>
    </location>
</feature>
<comment type="caution">
    <text evidence="3">The sequence shown here is derived from an EMBL/GenBank/DDBJ whole genome shotgun (WGS) entry which is preliminary data.</text>
</comment>
<feature type="compositionally biased region" description="Polar residues" evidence="1">
    <location>
        <begin position="764"/>
        <end position="790"/>
    </location>
</feature>
<feature type="region of interest" description="Disordered" evidence="1">
    <location>
        <begin position="717"/>
        <end position="808"/>
    </location>
</feature>
<protein>
    <recommendedName>
        <fullName evidence="2">DUF6729 domain-containing protein</fullName>
    </recommendedName>
</protein>